<dbReference type="KEGG" id="ehx:EMIHUDRAFT_433527"/>
<sequence>MAHYITRRGLSIVAFWHLLYPLPCPVALLSSPSFAPAMHRTAGPLARVPGVRDGRVSAPYFEPSWATLASTGRQSTAWATQTARPTSAFDRAAPTASVACVGWQAASAQPLVGVPTALLSPLPPARGTPHTRPSSGAQGGTARSALALAHLAFTPATATKEVASAAQMKPVRLVWEPHAVPLSPALLTTPKPTPRNPSRPSLTSWWLASTEPSSFLTPCPQSNSRRPTSDHKKGPRVLRGPASD</sequence>
<feature type="region of interest" description="Disordered" evidence="1">
    <location>
        <begin position="184"/>
        <end position="244"/>
    </location>
</feature>
<protein>
    <recommendedName>
        <fullName evidence="5">Secreted protein</fullName>
    </recommendedName>
</protein>
<evidence type="ECO:0000256" key="2">
    <source>
        <dbReference type="SAM" id="SignalP"/>
    </source>
</evidence>
<keyword evidence="4" id="KW-1185">Reference proteome</keyword>
<name>A0A0D3KQI1_EMIH1</name>
<dbReference type="RefSeq" id="XP_005790445.1">
    <property type="nucleotide sequence ID" value="XM_005790388.1"/>
</dbReference>
<evidence type="ECO:0000313" key="4">
    <source>
        <dbReference type="Proteomes" id="UP000013827"/>
    </source>
</evidence>
<accession>A0A0D3KQI1</accession>
<dbReference type="Proteomes" id="UP000013827">
    <property type="component" value="Unassembled WGS sequence"/>
</dbReference>
<feature type="signal peptide" evidence="2">
    <location>
        <begin position="1"/>
        <end position="21"/>
    </location>
</feature>
<evidence type="ECO:0000313" key="3">
    <source>
        <dbReference type="EnsemblProtists" id="EOD38016"/>
    </source>
</evidence>
<dbReference type="AlphaFoldDB" id="A0A0D3KQI1"/>
<dbReference type="PaxDb" id="2903-EOD38016"/>
<feature type="chain" id="PRO_5044272805" description="Secreted protein" evidence="2">
    <location>
        <begin position="22"/>
        <end position="244"/>
    </location>
</feature>
<reference evidence="4" key="1">
    <citation type="journal article" date="2013" name="Nature">
        <title>Pan genome of the phytoplankton Emiliania underpins its global distribution.</title>
        <authorList>
            <person name="Read B.A."/>
            <person name="Kegel J."/>
            <person name="Klute M.J."/>
            <person name="Kuo A."/>
            <person name="Lefebvre S.C."/>
            <person name="Maumus F."/>
            <person name="Mayer C."/>
            <person name="Miller J."/>
            <person name="Monier A."/>
            <person name="Salamov A."/>
            <person name="Young J."/>
            <person name="Aguilar M."/>
            <person name="Claverie J.M."/>
            <person name="Frickenhaus S."/>
            <person name="Gonzalez K."/>
            <person name="Herman E.K."/>
            <person name="Lin Y.C."/>
            <person name="Napier J."/>
            <person name="Ogata H."/>
            <person name="Sarno A.F."/>
            <person name="Shmutz J."/>
            <person name="Schroeder D."/>
            <person name="de Vargas C."/>
            <person name="Verret F."/>
            <person name="von Dassow P."/>
            <person name="Valentin K."/>
            <person name="Van de Peer Y."/>
            <person name="Wheeler G."/>
            <person name="Dacks J.B."/>
            <person name="Delwiche C.F."/>
            <person name="Dyhrman S.T."/>
            <person name="Glockner G."/>
            <person name="John U."/>
            <person name="Richards T."/>
            <person name="Worden A.Z."/>
            <person name="Zhang X."/>
            <person name="Grigoriev I.V."/>
            <person name="Allen A.E."/>
            <person name="Bidle K."/>
            <person name="Borodovsky M."/>
            <person name="Bowler C."/>
            <person name="Brownlee C."/>
            <person name="Cock J.M."/>
            <person name="Elias M."/>
            <person name="Gladyshev V.N."/>
            <person name="Groth M."/>
            <person name="Guda C."/>
            <person name="Hadaegh A."/>
            <person name="Iglesias-Rodriguez M.D."/>
            <person name="Jenkins J."/>
            <person name="Jones B.M."/>
            <person name="Lawson T."/>
            <person name="Leese F."/>
            <person name="Lindquist E."/>
            <person name="Lobanov A."/>
            <person name="Lomsadze A."/>
            <person name="Malik S.B."/>
            <person name="Marsh M.E."/>
            <person name="Mackinder L."/>
            <person name="Mock T."/>
            <person name="Mueller-Roeber B."/>
            <person name="Pagarete A."/>
            <person name="Parker M."/>
            <person name="Probert I."/>
            <person name="Quesneville H."/>
            <person name="Raines C."/>
            <person name="Rensing S.A."/>
            <person name="Riano-Pachon D.M."/>
            <person name="Richier S."/>
            <person name="Rokitta S."/>
            <person name="Shiraiwa Y."/>
            <person name="Soanes D.M."/>
            <person name="van der Giezen M."/>
            <person name="Wahlund T.M."/>
            <person name="Williams B."/>
            <person name="Wilson W."/>
            <person name="Wolfe G."/>
            <person name="Wurch L.L."/>
        </authorList>
    </citation>
    <scope>NUCLEOTIDE SEQUENCE</scope>
</reference>
<dbReference type="EnsemblProtists" id="EOD38016">
    <property type="protein sequence ID" value="EOD38016"/>
    <property type="gene ID" value="EMIHUDRAFT_433527"/>
</dbReference>
<evidence type="ECO:0000256" key="1">
    <source>
        <dbReference type="SAM" id="MobiDB-lite"/>
    </source>
</evidence>
<organism evidence="3 4">
    <name type="scientific">Emiliania huxleyi (strain CCMP1516)</name>
    <dbReference type="NCBI Taxonomy" id="280463"/>
    <lineage>
        <taxon>Eukaryota</taxon>
        <taxon>Haptista</taxon>
        <taxon>Haptophyta</taxon>
        <taxon>Prymnesiophyceae</taxon>
        <taxon>Isochrysidales</taxon>
        <taxon>Noelaerhabdaceae</taxon>
        <taxon>Emiliania</taxon>
    </lineage>
</organism>
<dbReference type="HOGENOM" id="CLU_1139765_0_0_1"/>
<feature type="compositionally biased region" description="Polar residues" evidence="1">
    <location>
        <begin position="198"/>
        <end position="226"/>
    </location>
</feature>
<proteinExistence type="predicted"/>
<keyword evidence="2" id="KW-0732">Signal</keyword>
<evidence type="ECO:0008006" key="5">
    <source>
        <dbReference type="Google" id="ProtNLM"/>
    </source>
</evidence>
<reference evidence="3" key="2">
    <citation type="submission" date="2024-10" db="UniProtKB">
        <authorList>
            <consortium name="EnsemblProtists"/>
        </authorList>
    </citation>
    <scope>IDENTIFICATION</scope>
</reference>
<dbReference type="GeneID" id="17283286"/>